<gene>
    <name evidence="3" type="ORF">ACFOUO_12615</name>
</gene>
<keyword evidence="4" id="KW-1185">Reference proteome</keyword>
<evidence type="ECO:0000313" key="4">
    <source>
        <dbReference type="Proteomes" id="UP001595843"/>
    </source>
</evidence>
<dbReference type="EC" id="1.1.1.-" evidence="3"/>
<accession>A0ABV8JFX2</accession>
<dbReference type="PRINTS" id="PR00081">
    <property type="entry name" value="GDHRDH"/>
</dbReference>
<dbReference type="RefSeq" id="WP_380705449.1">
    <property type="nucleotide sequence ID" value="NZ_JBHSAP010000015.1"/>
</dbReference>
<dbReference type="EMBL" id="JBHSAP010000015">
    <property type="protein sequence ID" value="MFC4077641.1"/>
    <property type="molecule type" value="Genomic_DNA"/>
</dbReference>
<dbReference type="PANTHER" id="PTHR42760">
    <property type="entry name" value="SHORT-CHAIN DEHYDROGENASES/REDUCTASES FAMILY MEMBER"/>
    <property type="match status" value="1"/>
</dbReference>
<evidence type="ECO:0000313" key="3">
    <source>
        <dbReference type="EMBL" id="MFC4077641.1"/>
    </source>
</evidence>
<comment type="caution">
    <text evidence="3">The sequence shown here is derived from an EMBL/GenBank/DDBJ whole genome shotgun (WGS) entry which is preliminary data.</text>
</comment>
<dbReference type="SUPFAM" id="SSF51735">
    <property type="entry name" value="NAD(P)-binding Rossmann-fold domains"/>
    <property type="match status" value="1"/>
</dbReference>
<evidence type="ECO:0000256" key="2">
    <source>
        <dbReference type="ARBA" id="ARBA00023002"/>
    </source>
</evidence>
<evidence type="ECO:0000256" key="1">
    <source>
        <dbReference type="ARBA" id="ARBA00006484"/>
    </source>
</evidence>
<proteinExistence type="inferred from homology"/>
<dbReference type="PANTHER" id="PTHR42760:SF115">
    <property type="entry name" value="3-OXOACYL-[ACYL-CARRIER-PROTEIN] REDUCTASE FABG"/>
    <property type="match status" value="1"/>
</dbReference>
<dbReference type="Gene3D" id="3.40.50.720">
    <property type="entry name" value="NAD(P)-binding Rossmann-like Domain"/>
    <property type="match status" value="1"/>
</dbReference>
<organism evidence="3 4">
    <name type="scientific">Salinithrix halophila</name>
    <dbReference type="NCBI Taxonomy" id="1485204"/>
    <lineage>
        <taxon>Bacteria</taxon>
        <taxon>Bacillati</taxon>
        <taxon>Bacillota</taxon>
        <taxon>Bacilli</taxon>
        <taxon>Bacillales</taxon>
        <taxon>Thermoactinomycetaceae</taxon>
        <taxon>Salinithrix</taxon>
    </lineage>
</organism>
<dbReference type="CDD" id="cd05233">
    <property type="entry name" value="SDR_c"/>
    <property type="match status" value="1"/>
</dbReference>
<dbReference type="InterPro" id="IPR036291">
    <property type="entry name" value="NAD(P)-bd_dom_sf"/>
</dbReference>
<dbReference type="Proteomes" id="UP001595843">
    <property type="component" value="Unassembled WGS sequence"/>
</dbReference>
<reference evidence="4" key="1">
    <citation type="journal article" date="2019" name="Int. J. Syst. Evol. Microbiol.">
        <title>The Global Catalogue of Microorganisms (GCM) 10K type strain sequencing project: providing services to taxonomists for standard genome sequencing and annotation.</title>
        <authorList>
            <consortium name="The Broad Institute Genomics Platform"/>
            <consortium name="The Broad Institute Genome Sequencing Center for Infectious Disease"/>
            <person name="Wu L."/>
            <person name="Ma J."/>
        </authorList>
    </citation>
    <scope>NUCLEOTIDE SEQUENCE [LARGE SCALE GENOMIC DNA]</scope>
    <source>
        <strain evidence="4">IBRC-M 10813</strain>
    </source>
</reference>
<dbReference type="PRINTS" id="PR00080">
    <property type="entry name" value="SDRFAMILY"/>
</dbReference>
<dbReference type="NCBIfam" id="NF005559">
    <property type="entry name" value="PRK07231.1"/>
    <property type="match status" value="1"/>
</dbReference>
<keyword evidence="2 3" id="KW-0560">Oxidoreductase</keyword>
<dbReference type="InterPro" id="IPR002347">
    <property type="entry name" value="SDR_fam"/>
</dbReference>
<comment type="similarity">
    <text evidence="1">Belongs to the short-chain dehydrogenases/reductases (SDR) family.</text>
</comment>
<dbReference type="GO" id="GO:0016491">
    <property type="term" value="F:oxidoreductase activity"/>
    <property type="evidence" value="ECO:0007669"/>
    <property type="project" value="UniProtKB-KW"/>
</dbReference>
<dbReference type="Pfam" id="PF13561">
    <property type="entry name" value="adh_short_C2"/>
    <property type="match status" value="1"/>
</dbReference>
<name>A0ABV8JFX2_9BACL</name>
<sequence length="255" mass="27680">MRLQEKACLITGAGSGMGKTAARMFAAEGAKVAVLEIDETSGKETAEEIREAGGSAEYFACDVSKEESVKEAVEKAYDSFGPPEVLYNNAGIMPAEDHSVIDTDEAVWDRVFSINVKGIYFMCKYVIPQMAQRQRGSIINIASFVASMGCSVPQDAYTASKGAVISLTKSLAIQFRPKGIRSNAICPGPIETPLMTEWLLKDEQARQLRLSRQPSGRFGRAEDIVHCAVYLASDEADWTNGAIIQIDGGITSNYF</sequence>
<protein>
    <submittedName>
        <fullName evidence="3">SDR family NAD(P)-dependent oxidoreductase</fullName>
        <ecNumber evidence="3">1.1.1.-</ecNumber>
    </submittedName>
</protein>